<keyword evidence="6" id="KW-0539">Nucleus</keyword>
<dbReference type="SUPFAM" id="SSF53098">
    <property type="entry name" value="Ribonuclease H-like"/>
    <property type="match status" value="1"/>
</dbReference>
<dbReference type="PANTHER" id="PTHR12801:SF115">
    <property type="entry name" value="FI18136P1-RELATED"/>
    <property type="match status" value="1"/>
</dbReference>
<evidence type="ECO:0000256" key="3">
    <source>
        <dbReference type="ARBA" id="ARBA00022722"/>
    </source>
</evidence>
<evidence type="ECO:0000313" key="11">
    <source>
        <dbReference type="Proteomes" id="UP000249464"/>
    </source>
</evidence>
<dbReference type="InterPro" id="IPR047021">
    <property type="entry name" value="REXO1/3/4-like"/>
</dbReference>
<dbReference type="GO" id="GO:0005634">
    <property type="term" value="C:nucleus"/>
    <property type="evidence" value="ECO:0007669"/>
    <property type="project" value="UniProtKB-SubCell"/>
</dbReference>
<dbReference type="PANTHER" id="PTHR12801">
    <property type="entry name" value="RNA EXONUCLEASE REXO1 / RECO3 FAMILY MEMBER-RELATED"/>
    <property type="match status" value="1"/>
</dbReference>
<dbReference type="STRING" id="796604.A0A2X0LWD8"/>
<feature type="compositionally biased region" description="Pro residues" evidence="8">
    <location>
        <begin position="140"/>
        <end position="149"/>
    </location>
</feature>
<evidence type="ECO:0000313" key="10">
    <source>
        <dbReference type="EMBL" id="SGY23982.1"/>
    </source>
</evidence>
<evidence type="ECO:0000256" key="4">
    <source>
        <dbReference type="ARBA" id="ARBA00022801"/>
    </source>
</evidence>
<keyword evidence="7" id="KW-0863">Zinc-finger</keyword>
<evidence type="ECO:0000256" key="2">
    <source>
        <dbReference type="ARBA" id="ARBA00006357"/>
    </source>
</evidence>
<feature type="compositionally biased region" description="Low complexity" evidence="8">
    <location>
        <begin position="82"/>
        <end position="100"/>
    </location>
</feature>
<evidence type="ECO:0000256" key="6">
    <source>
        <dbReference type="ARBA" id="ARBA00023242"/>
    </source>
</evidence>
<dbReference type="GO" id="GO:0003676">
    <property type="term" value="F:nucleic acid binding"/>
    <property type="evidence" value="ECO:0007669"/>
    <property type="project" value="InterPro"/>
</dbReference>
<dbReference type="InterPro" id="IPR012337">
    <property type="entry name" value="RNaseH-like_sf"/>
</dbReference>
<evidence type="ECO:0000256" key="1">
    <source>
        <dbReference type="ARBA" id="ARBA00004123"/>
    </source>
</evidence>
<feature type="domain" description="C2H2-type" evidence="9">
    <location>
        <begin position="287"/>
        <end position="318"/>
    </location>
</feature>
<dbReference type="InterPro" id="IPR036397">
    <property type="entry name" value="RNaseH_sf"/>
</dbReference>
<keyword evidence="7" id="KW-0862">Zinc</keyword>
<dbReference type="InterPro" id="IPR013520">
    <property type="entry name" value="Ribonucl_H"/>
</dbReference>
<dbReference type="CDD" id="cd06145">
    <property type="entry name" value="REX1_like"/>
    <property type="match status" value="1"/>
</dbReference>
<dbReference type="SMART" id="SM00479">
    <property type="entry name" value="EXOIII"/>
    <property type="match status" value="1"/>
</dbReference>
<keyword evidence="4" id="KW-0378">Hydrolase</keyword>
<feature type="compositionally biased region" description="Low complexity" evidence="8">
    <location>
        <begin position="41"/>
        <end position="53"/>
    </location>
</feature>
<feature type="region of interest" description="Disordered" evidence="8">
    <location>
        <begin position="216"/>
        <end position="236"/>
    </location>
</feature>
<comment type="subcellular location">
    <subcellularLocation>
        <location evidence="1">Nucleus</location>
    </subcellularLocation>
</comment>
<accession>A0A2X0LWD8</accession>
<evidence type="ECO:0000259" key="9">
    <source>
        <dbReference type="PROSITE" id="PS50157"/>
    </source>
</evidence>
<keyword evidence="3" id="KW-0540">Nuclease</keyword>
<dbReference type="GO" id="GO:0008270">
    <property type="term" value="F:zinc ion binding"/>
    <property type="evidence" value="ECO:0007669"/>
    <property type="project" value="UniProtKB-KW"/>
</dbReference>
<feature type="compositionally biased region" description="Polar residues" evidence="8">
    <location>
        <begin position="101"/>
        <end position="136"/>
    </location>
</feature>
<dbReference type="FunFam" id="3.30.420.10:FF:000031">
    <property type="entry name" value="RNA exonuclease 1"/>
    <property type="match status" value="1"/>
</dbReference>
<evidence type="ECO:0000256" key="7">
    <source>
        <dbReference type="PROSITE-ProRule" id="PRU00042"/>
    </source>
</evidence>
<proteinExistence type="inferred from homology"/>
<protein>
    <submittedName>
        <fullName evidence="10">BQ5605_C019g09000 protein</fullName>
    </submittedName>
</protein>
<comment type="similarity">
    <text evidence="2">Belongs to the REXO1/REXO3 family.</text>
</comment>
<evidence type="ECO:0000256" key="8">
    <source>
        <dbReference type="SAM" id="MobiDB-lite"/>
    </source>
</evidence>
<dbReference type="InterPro" id="IPR034922">
    <property type="entry name" value="REX1-like_exo"/>
</dbReference>
<dbReference type="AlphaFoldDB" id="A0A2X0LWD8"/>
<evidence type="ECO:0000256" key="5">
    <source>
        <dbReference type="ARBA" id="ARBA00022839"/>
    </source>
</evidence>
<keyword evidence="7" id="KW-0479">Metal-binding</keyword>
<dbReference type="Proteomes" id="UP000249464">
    <property type="component" value="Unassembled WGS sequence"/>
</dbReference>
<dbReference type="InterPro" id="IPR013087">
    <property type="entry name" value="Znf_C2H2_type"/>
</dbReference>
<keyword evidence="5" id="KW-0269">Exonuclease</keyword>
<dbReference type="Pfam" id="PF15870">
    <property type="entry name" value="EloA-BP1"/>
    <property type="match status" value="1"/>
</dbReference>
<feature type="region of interest" description="Disordered" evidence="8">
    <location>
        <begin position="28"/>
        <end position="149"/>
    </location>
</feature>
<reference evidence="10 11" key="1">
    <citation type="submission" date="2016-11" db="EMBL/GenBank/DDBJ databases">
        <authorList>
            <person name="Jaros S."/>
            <person name="Januszkiewicz K."/>
            <person name="Wedrychowicz H."/>
        </authorList>
    </citation>
    <scope>NUCLEOTIDE SEQUENCE [LARGE SCALE GENOMIC DNA]</scope>
</reference>
<organism evidence="10 11">
    <name type="scientific">Microbotryum silenes-dioicae</name>
    <dbReference type="NCBI Taxonomy" id="796604"/>
    <lineage>
        <taxon>Eukaryota</taxon>
        <taxon>Fungi</taxon>
        <taxon>Dikarya</taxon>
        <taxon>Basidiomycota</taxon>
        <taxon>Pucciniomycotina</taxon>
        <taxon>Microbotryomycetes</taxon>
        <taxon>Microbotryales</taxon>
        <taxon>Microbotryaceae</taxon>
        <taxon>Microbotryum</taxon>
    </lineage>
</organism>
<sequence length="543" mass="59504">MFPLTRRLFGPCPDLDTCQLRPCLFDHTPTANEHPRSPANTSTTTTTTTTTTTQLPLKSALKKRSHPTEQTEPELGSKQPKTILTTTTTTSTRPKTATSTGNSSQANAVASTSRSTLASKKQQQTAPPIPTTSTGASPPRITPSPGVPHIPVPIRQKLLHTLFEQFLLNYQSLPSADLAASLASKHAKEQEQALYTKSTKLTYRNAVISALARLKKRPSPASEAETGTLEDDLARQKKREEEYKGRLTTDRVQKFIHDVETLRKFDYVVQVPEGAGGDRPTEEGNVRRCDRCGKEFKVSAELTEAERTACSYHFGKMITEKHRGIKQRVWSCCPTAGAVTCSQGPHVFRDSAIDVLHSRVGFLETSSFESTTRSCPALDIVALDCEMVYTTSGMSLARLTVIDATGTIILDEHVRPQGAILDLNTRFSGVQEGDIENASLDVVGVRTALGILIDRETVVVGHGLENDLKALRCVHRKVVDTAILFPHPNGGTWRHSLRNLTKDILGKFIQDSDPALGHSSVDDSKAALELVRWKVKEQARLGN</sequence>
<name>A0A2X0LWD8_9BASI</name>
<dbReference type="PROSITE" id="PS50157">
    <property type="entry name" value="ZINC_FINGER_C2H2_2"/>
    <property type="match status" value="1"/>
</dbReference>
<keyword evidence="11" id="KW-1185">Reference proteome</keyword>
<dbReference type="InterPro" id="IPR031736">
    <property type="entry name" value="REXO1-like_dom"/>
</dbReference>
<dbReference type="EMBL" id="FQNC01000019">
    <property type="protein sequence ID" value="SGY23982.1"/>
    <property type="molecule type" value="Genomic_DNA"/>
</dbReference>
<dbReference type="GO" id="GO:0010629">
    <property type="term" value="P:negative regulation of gene expression"/>
    <property type="evidence" value="ECO:0007669"/>
    <property type="project" value="UniProtKB-ARBA"/>
</dbReference>
<dbReference type="Gene3D" id="3.30.420.10">
    <property type="entry name" value="Ribonuclease H-like superfamily/Ribonuclease H"/>
    <property type="match status" value="1"/>
</dbReference>
<gene>
    <name evidence="10" type="primary">BQ5605_C019g09000</name>
    <name evidence="10" type="ORF">BQ5605_C019G09000</name>
</gene>
<dbReference type="GO" id="GO:0004527">
    <property type="term" value="F:exonuclease activity"/>
    <property type="evidence" value="ECO:0007669"/>
    <property type="project" value="UniProtKB-KW"/>
</dbReference>